<accession>E3NLC4</accession>
<evidence type="ECO:0000259" key="1">
    <source>
        <dbReference type="Pfam" id="PF07735"/>
    </source>
</evidence>
<sequence length="302" mass="34495">MCEVFKSLSIGEKIKLSVCSKRVSTQINNARLYSQKVKVVLDMFSDKIEVHSEKSKDTFGIFIRFNTGKITDIDIQQCHIEGVTVPVTTEPTKIMTFWENYREGFLSSIRHLLKMFQCKISTDSSTYNNDFYKSIIPVLFNLQVEFKTLTIHLNGSKNDNLLWNKISSNFELVEDLRILSVANPRFIPVFISWPQNIDVFSSAWFTLKSLLTCTSTTISLWNSHLKNEDLDEVLRKWKAGGFPNLEYLLVDSLSVTNNETTILGMNLMELNGMVIQTDDGTKKATISKIDSQIIEISVTSFK</sequence>
<dbReference type="HOGENOM" id="CLU_028840_6_0_1"/>
<dbReference type="InterPro" id="IPR012885">
    <property type="entry name" value="F-box_Sdz-33"/>
</dbReference>
<keyword evidence="3" id="KW-1185">Reference proteome</keyword>
<dbReference type="InParanoid" id="E3NLC4"/>
<proteinExistence type="predicted"/>
<feature type="domain" description="Sdz-33 F-box" evidence="1">
    <location>
        <begin position="195"/>
        <end position="248"/>
    </location>
</feature>
<organism evidence="3">
    <name type="scientific">Caenorhabditis remanei</name>
    <name type="common">Caenorhabditis vulgaris</name>
    <dbReference type="NCBI Taxonomy" id="31234"/>
    <lineage>
        <taxon>Eukaryota</taxon>
        <taxon>Metazoa</taxon>
        <taxon>Ecdysozoa</taxon>
        <taxon>Nematoda</taxon>
        <taxon>Chromadorea</taxon>
        <taxon>Rhabditida</taxon>
        <taxon>Rhabditina</taxon>
        <taxon>Rhabditomorpha</taxon>
        <taxon>Rhabditoidea</taxon>
        <taxon>Rhabditidae</taxon>
        <taxon>Peloderinae</taxon>
        <taxon>Caenorhabditis</taxon>
    </lineage>
</organism>
<reference evidence="2" key="1">
    <citation type="submission" date="2007-07" db="EMBL/GenBank/DDBJ databases">
        <title>PCAP assembly of the Caenorhabditis remanei genome.</title>
        <authorList>
            <consortium name="The Caenorhabditis remanei Sequencing Consortium"/>
            <person name="Wilson R.K."/>
        </authorList>
    </citation>
    <scope>NUCLEOTIDE SEQUENCE [LARGE SCALE GENOMIC DNA]</scope>
    <source>
        <strain evidence="2">PB4641</strain>
    </source>
</reference>
<dbReference type="eggNOG" id="ENOG502RT6G">
    <property type="taxonomic scope" value="Eukaryota"/>
</dbReference>
<dbReference type="Pfam" id="PF07735">
    <property type="entry name" value="FBA_2"/>
    <property type="match status" value="1"/>
</dbReference>
<dbReference type="Proteomes" id="UP000008281">
    <property type="component" value="Unassembled WGS sequence"/>
</dbReference>
<evidence type="ECO:0000313" key="3">
    <source>
        <dbReference type="Proteomes" id="UP000008281"/>
    </source>
</evidence>
<dbReference type="AlphaFoldDB" id="E3NLC4"/>
<dbReference type="PANTHER" id="PTHR21503:SF52">
    <property type="entry name" value="F-BOX DOMAIN-CONTAINING PROTEIN"/>
    <property type="match status" value="1"/>
</dbReference>
<dbReference type="PANTHER" id="PTHR21503">
    <property type="entry name" value="F-BOX-CONTAINING HYPOTHETICAL PROTEIN C.ELEGANS"/>
    <property type="match status" value="1"/>
</dbReference>
<dbReference type="EMBL" id="DS268883">
    <property type="protein sequence ID" value="EFP04495.1"/>
    <property type="molecule type" value="Genomic_DNA"/>
</dbReference>
<dbReference type="STRING" id="31234.E3NLC4"/>
<name>E3NLC4_CAERE</name>
<evidence type="ECO:0000313" key="2">
    <source>
        <dbReference type="EMBL" id="EFP04495.1"/>
    </source>
</evidence>
<protein>
    <recommendedName>
        <fullName evidence="1">Sdz-33 F-box domain-containing protein</fullName>
    </recommendedName>
</protein>
<gene>
    <name evidence="2" type="ORF">CRE_24289</name>
</gene>